<dbReference type="PANTHER" id="PTHR33067:SF9">
    <property type="entry name" value="RNA-DIRECTED DNA POLYMERASE"/>
    <property type="match status" value="1"/>
</dbReference>
<dbReference type="AlphaFoldDB" id="A0AAW2PSK8"/>
<name>A0AAW2PSK8_9LAMI</name>
<organism evidence="1">
    <name type="scientific">Sesamum calycinum</name>
    <dbReference type="NCBI Taxonomy" id="2727403"/>
    <lineage>
        <taxon>Eukaryota</taxon>
        <taxon>Viridiplantae</taxon>
        <taxon>Streptophyta</taxon>
        <taxon>Embryophyta</taxon>
        <taxon>Tracheophyta</taxon>
        <taxon>Spermatophyta</taxon>
        <taxon>Magnoliopsida</taxon>
        <taxon>eudicotyledons</taxon>
        <taxon>Gunneridae</taxon>
        <taxon>Pentapetalae</taxon>
        <taxon>asterids</taxon>
        <taxon>lamiids</taxon>
        <taxon>Lamiales</taxon>
        <taxon>Pedaliaceae</taxon>
        <taxon>Sesamum</taxon>
    </lineage>
</organism>
<gene>
    <name evidence="1" type="ORF">Scaly_1499400</name>
</gene>
<reference evidence="1" key="1">
    <citation type="submission" date="2020-06" db="EMBL/GenBank/DDBJ databases">
        <authorList>
            <person name="Li T."/>
            <person name="Hu X."/>
            <person name="Zhang T."/>
            <person name="Song X."/>
            <person name="Zhang H."/>
            <person name="Dai N."/>
            <person name="Sheng W."/>
            <person name="Hou X."/>
            <person name="Wei L."/>
        </authorList>
    </citation>
    <scope>NUCLEOTIDE SEQUENCE</scope>
    <source>
        <strain evidence="1">KEN8</strain>
        <tissue evidence="1">Leaf</tissue>
    </source>
</reference>
<proteinExistence type="predicted"/>
<accession>A0AAW2PSK8</accession>
<sequence>MMEYSFPTANGTISSIAKPKVEANIFEIKPAIIQIIRSSVQFPERTDTRTIGVHSIDAISALSAQMAALTHTLNNSLQMGAAMWNGAPIRPFGACGQMGNLRQNCKMSSSAKFLKEVLSNKRKWEGGETVKLNEECSAILQNKLPPKLKDPGSFSIPCTIENNGFDKALCDLRASVNLMSYSIFEKLGMHELYFHNNHVATSG</sequence>
<reference evidence="1" key="2">
    <citation type="journal article" date="2024" name="Plant">
        <title>Genomic evolution and insights into agronomic trait innovations of Sesamum species.</title>
        <authorList>
            <person name="Miao H."/>
            <person name="Wang L."/>
            <person name="Qu L."/>
            <person name="Liu H."/>
            <person name="Sun Y."/>
            <person name="Le M."/>
            <person name="Wang Q."/>
            <person name="Wei S."/>
            <person name="Zheng Y."/>
            <person name="Lin W."/>
            <person name="Duan Y."/>
            <person name="Cao H."/>
            <person name="Xiong S."/>
            <person name="Wang X."/>
            <person name="Wei L."/>
            <person name="Li C."/>
            <person name="Ma Q."/>
            <person name="Ju M."/>
            <person name="Zhao R."/>
            <person name="Li G."/>
            <person name="Mu C."/>
            <person name="Tian Q."/>
            <person name="Mei H."/>
            <person name="Zhang T."/>
            <person name="Gao T."/>
            <person name="Zhang H."/>
        </authorList>
    </citation>
    <scope>NUCLEOTIDE SEQUENCE</scope>
    <source>
        <strain evidence="1">KEN8</strain>
    </source>
</reference>
<dbReference type="Gene3D" id="2.40.70.10">
    <property type="entry name" value="Acid Proteases"/>
    <property type="match status" value="1"/>
</dbReference>
<dbReference type="InterPro" id="IPR021109">
    <property type="entry name" value="Peptidase_aspartic_dom_sf"/>
</dbReference>
<dbReference type="PANTHER" id="PTHR33067">
    <property type="entry name" value="RNA-DIRECTED DNA POLYMERASE-RELATED"/>
    <property type="match status" value="1"/>
</dbReference>
<comment type="caution">
    <text evidence="1">The sequence shown here is derived from an EMBL/GenBank/DDBJ whole genome shotgun (WGS) entry which is preliminary data.</text>
</comment>
<protein>
    <submittedName>
        <fullName evidence="1">Uncharacterized protein</fullName>
    </submittedName>
</protein>
<dbReference type="EMBL" id="JACGWM010000008">
    <property type="protein sequence ID" value="KAL0358137.1"/>
    <property type="molecule type" value="Genomic_DNA"/>
</dbReference>
<evidence type="ECO:0000313" key="1">
    <source>
        <dbReference type="EMBL" id="KAL0358137.1"/>
    </source>
</evidence>